<evidence type="ECO:0000313" key="3">
    <source>
        <dbReference type="Proteomes" id="UP001151234"/>
    </source>
</evidence>
<reference evidence="2" key="1">
    <citation type="submission" date="2022-11" db="EMBL/GenBank/DDBJ databases">
        <title>Draft genome sequence of Hoeflea poritis E7-10 and Hoeflea prorocentri PM5-8, separated from scleractinian coral Porites lutea and marine dinoflagellate.</title>
        <authorList>
            <person name="Zhang G."/>
            <person name="Wei Q."/>
            <person name="Cai L."/>
        </authorList>
    </citation>
    <scope>NUCLEOTIDE SEQUENCE</scope>
    <source>
        <strain evidence="2">PM5-8</strain>
    </source>
</reference>
<dbReference type="PANTHER" id="PTHR38589:SF1">
    <property type="entry name" value="BLR0621 PROTEIN"/>
    <property type="match status" value="1"/>
</dbReference>
<keyword evidence="3" id="KW-1185">Reference proteome</keyword>
<protein>
    <recommendedName>
        <fullName evidence="1">L,D-TPase catalytic domain-containing protein</fullName>
    </recommendedName>
</protein>
<dbReference type="PANTHER" id="PTHR38589">
    <property type="entry name" value="BLR0621 PROTEIN"/>
    <property type="match status" value="1"/>
</dbReference>
<sequence>MSTIDTDCVKNQALRHVIVNRSPQSGTQARLMAGGMSFEAFIGRSGRTAFKVEGDGATPVARMRLCHGYFRSDRVRLPQTRLAMQAIRPNTGWCDAPGHGAYNRQVQLPFGPSHEQLWREDGLYDICLVLDWNMSERRRSRGCAIFFHLSKGKPTEGCIAVSRRAMLRLLPVLDRQTVVTVR</sequence>
<dbReference type="CDD" id="cd16913">
    <property type="entry name" value="YkuD_like"/>
    <property type="match status" value="1"/>
</dbReference>
<organism evidence="2 3">
    <name type="scientific">Hoeflea prorocentri</name>
    <dbReference type="NCBI Taxonomy" id="1922333"/>
    <lineage>
        <taxon>Bacteria</taxon>
        <taxon>Pseudomonadati</taxon>
        <taxon>Pseudomonadota</taxon>
        <taxon>Alphaproteobacteria</taxon>
        <taxon>Hyphomicrobiales</taxon>
        <taxon>Rhizobiaceae</taxon>
        <taxon>Hoeflea</taxon>
    </lineage>
</organism>
<name>A0A9X3UL67_9HYPH</name>
<dbReference type="AlphaFoldDB" id="A0A9X3UL67"/>
<comment type="caution">
    <text evidence="2">The sequence shown here is derived from an EMBL/GenBank/DDBJ whole genome shotgun (WGS) entry which is preliminary data.</text>
</comment>
<dbReference type="InterPro" id="IPR005490">
    <property type="entry name" value="LD_TPept_cat_dom"/>
</dbReference>
<dbReference type="Pfam" id="PF03734">
    <property type="entry name" value="YkuD"/>
    <property type="match status" value="1"/>
</dbReference>
<evidence type="ECO:0000313" key="2">
    <source>
        <dbReference type="EMBL" id="MDA5401098.1"/>
    </source>
</evidence>
<evidence type="ECO:0000259" key="1">
    <source>
        <dbReference type="Pfam" id="PF03734"/>
    </source>
</evidence>
<dbReference type="RefSeq" id="WP_267992906.1">
    <property type="nucleotide sequence ID" value="NZ_JAPJZI010000001.1"/>
</dbReference>
<dbReference type="GO" id="GO:0016740">
    <property type="term" value="F:transferase activity"/>
    <property type="evidence" value="ECO:0007669"/>
    <property type="project" value="InterPro"/>
</dbReference>
<proteinExistence type="predicted"/>
<accession>A0A9X3UL67</accession>
<dbReference type="Proteomes" id="UP001151234">
    <property type="component" value="Unassembled WGS sequence"/>
</dbReference>
<gene>
    <name evidence="2" type="ORF">OQ273_21170</name>
</gene>
<dbReference type="EMBL" id="JAPJZI010000001">
    <property type="protein sequence ID" value="MDA5401098.1"/>
    <property type="molecule type" value="Genomic_DNA"/>
</dbReference>
<feature type="domain" description="L,D-TPase catalytic" evidence="1">
    <location>
        <begin position="16"/>
        <end position="181"/>
    </location>
</feature>